<dbReference type="GO" id="GO:0003677">
    <property type="term" value="F:DNA binding"/>
    <property type="evidence" value="ECO:0007669"/>
    <property type="project" value="UniProtKB-KW"/>
</dbReference>
<feature type="compositionally biased region" description="Acidic residues" evidence="3">
    <location>
        <begin position="199"/>
        <end position="225"/>
    </location>
</feature>
<feature type="compositionally biased region" description="Acidic residues" evidence="3">
    <location>
        <begin position="241"/>
        <end position="254"/>
    </location>
</feature>
<feature type="compositionally biased region" description="Polar residues" evidence="3">
    <location>
        <begin position="293"/>
        <end position="303"/>
    </location>
</feature>
<name>A0A8B7XT66_ACAPL</name>
<reference evidence="6" key="1">
    <citation type="submission" date="2025-08" db="UniProtKB">
        <authorList>
            <consortium name="RefSeq"/>
        </authorList>
    </citation>
    <scope>IDENTIFICATION</scope>
</reference>
<sequence length="303" mass="34342">MGKSKRRSKSRSEPVVSSSKRSKKSKTTITIKKKRKNWSVDLDKRFKIMKGAVEDVIEKKMTIRKAAEKWGVKRSTLADRVSGRVELGRRSGPPSILSRAEEQMLTEWIISMAQRGYGFKKQKLLKTVKKILDKDKRTTMLKKNMPGNKWYRQFVKRNPRVKMVTSNPQLLGTRLDKATASASIEYEAFHSMLSSYEMSDSESEGDSDSDSEVESESGSEVEEELQLQSPGQIDYNTEVIVETEFEPQLEPDLESELKPDLKSDQEPQPDVVVDSSNLEDFKVDHSPSPDISVANTVTITTSE</sequence>
<dbReference type="Pfam" id="PF05225">
    <property type="entry name" value="HTH_psq"/>
    <property type="match status" value="1"/>
</dbReference>
<dbReference type="AlphaFoldDB" id="A0A8B7XT66"/>
<dbReference type="PROSITE" id="PS51253">
    <property type="entry name" value="HTH_CENPB"/>
    <property type="match status" value="1"/>
</dbReference>
<evidence type="ECO:0000313" key="6">
    <source>
        <dbReference type="RefSeq" id="XP_022084053.1"/>
    </source>
</evidence>
<evidence type="ECO:0000259" key="4">
    <source>
        <dbReference type="PROSITE" id="PS51253"/>
    </source>
</evidence>
<dbReference type="Gene3D" id="1.10.10.60">
    <property type="entry name" value="Homeodomain-like"/>
    <property type="match status" value="1"/>
</dbReference>
<organism evidence="5 6">
    <name type="scientific">Acanthaster planci</name>
    <name type="common">Crown-of-thorns starfish</name>
    <dbReference type="NCBI Taxonomy" id="133434"/>
    <lineage>
        <taxon>Eukaryota</taxon>
        <taxon>Metazoa</taxon>
        <taxon>Echinodermata</taxon>
        <taxon>Eleutherozoa</taxon>
        <taxon>Asterozoa</taxon>
        <taxon>Asteroidea</taxon>
        <taxon>Valvatacea</taxon>
        <taxon>Valvatida</taxon>
        <taxon>Acanthasteridae</taxon>
        <taxon>Acanthaster</taxon>
    </lineage>
</organism>
<evidence type="ECO:0000256" key="3">
    <source>
        <dbReference type="SAM" id="MobiDB-lite"/>
    </source>
</evidence>
<feature type="compositionally biased region" description="Basic and acidic residues" evidence="3">
    <location>
        <begin position="255"/>
        <end position="265"/>
    </location>
</feature>
<feature type="compositionally biased region" description="Basic residues" evidence="3">
    <location>
        <begin position="20"/>
        <end position="31"/>
    </location>
</feature>
<gene>
    <name evidence="6" type="primary">LOC110975677</name>
</gene>
<evidence type="ECO:0000256" key="2">
    <source>
        <dbReference type="ARBA" id="ARBA00023242"/>
    </source>
</evidence>
<proteinExistence type="predicted"/>
<keyword evidence="1" id="KW-0238">DNA-binding</keyword>
<evidence type="ECO:0000313" key="5">
    <source>
        <dbReference type="Proteomes" id="UP000694845"/>
    </source>
</evidence>
<dbReference type="OMA" id="GNKWYRQ"/>
<accession>A0A8B7XT66</accession>
<keyword evidence="2" id="KW-0539">Nucleus</keyword>
<dbReference type="InterPro" id="IPR007889">
    <property type="entry name" value="HTH_Psq"/>
</dbReference>
<feature type="region of interest" description="Disordered" evidence="3">
    <location>
        <begin position="195"/>
        <end position="303"/>
    </location>
</feature>
<dbReference type="GeneID" id="110975677"/>
<protein>
    <submittedName>
        <fullName evidence="6">Uncharacterized protein LOC110975677</fullName>
    </submittedName>
</protein>
<keyword evidence="5" id="KW-1185">Reference proteome</keyword>
<feature type="region of interest" description="Disordered" evidence="3">
    <location>
        <begin position="1"/>
        <end position="31"/>
    </location>
</feature>
<feature type="domain" description="HTH CENPB-type" evidence="4">
    <location>
        <begin position="89"/>
        <end position="164"/>
    </location>
</feature>
<dbReference type="InterPro" id="IPR009057">
    <property type="entry name" value="Homeodomain-like_sf"/>
</dbReference>
<dbReference type="InterPro" id="IPR006600">
    <property type="entry name" value="HTH_CenpB_DNA-bd_dom"/>
</dbReference>
<dbReference type="Proteomes" id="UP000694845">
    <property type="component" value="Unplaced"/>
</dbReference>
<feature type="compositionally biased region" description="Polar residues" evidence="3">
    <location>
        <begin position="226"/>
        <end position="235"/>
    </location>
</feature>
<dbReference type="KEGG" id="aplc:110975677"/>
<dbReference type="SUPFAM" id="SSF46689">
    <property type="entry name" value="Homeodomain-like"/>
    <property type="match status" value="1"/>
</dbReference>
<dbReference type="OrthoDB" id="10058523at2759"/>
<dbReference type="RefSeq" id="XP_022084053.1">
    <property type="nucleotide sequence ID" value="XM_022228361.1"/>
</dbReference>
<evidence type="ECO:0000256" key="1">
    <source>
        <dbReference type="ARBA" id="ARBA00023125"/>
    </source>
</evidence>